<evidence type="ECO:0000313" key="3">
    <source>
        <dbReference type="Proteomes" id="UP000325529"/>
    </source>
</evidence>
<protein>
    <submittedName>
        <fullName evidence="2">Uncharacterized protein</fullName>
    </submittedName>
</protein>
<dbReference type="AlphaFoldDB" id="A0A5J6G7Y5"/>
<dbReference type="EMBL" id="CP023699">
    <property type="protein sequence ID" value="QEU90714.1"/>
    <property type="molecule type" value="Genomic_DNA"/>
</dbReference>
<feature type="compositionally biased region" description="Low complexity" evidence="1">
    <location>
        <begin position="10"/>
        <end position="23"/>
    </location>
</feature>
<keyword evidence="3" id="KW-1185">Reference proteome</keyword>
<organism evidence="2 3">
    <name type="scientific">Streptomyces kanamyceticus</name>
    <dbReference type="NCBI Taxonomy" id="1967"/>
    <lineage>
        <taxon>Bacteria</taxon>
        <taxon>Bacillati</taxon>
        <taxon>Actinomycetota</taxon>
        <taxon>Actinomycetes</taxon>
        <taxon>Kitasatosporales</taxon>
        <taxon>Streptomycetaceae</taxon>
        <taxon>Streptomyces</taxon>
    </lineage>
</organism>
<dbReference type="KEGG" id="ska:CP970_07110"/>
<gene>
    <name evidence="2" type="ORF">CP970_07110</name>
</gene>
<feature type="region of interest" description="Disordered" evidence="1">
    <location>
        <begin position="1"/>
        <end position="23"/>
    </location>
</feature>
<reference evidence="2 3" key="1">
    <citation type="submission" date="2017-09" db="EMBL/GenBank/DDBJ databases">
        <authorList>
            <person name="Lee N."/>
            <person name="Cho B.-K."/>
        </authorList>
    </citation>
    <scope>NUCLEOTIDE SEQUENCE [LARGE SCALE GENOMIC DNA]</scope>
    <source>
        <strain evidence="2 3">ATCC 12853</strain>
    </source>
</reference>
<dbReference type="Proteomes" id="UP000325529">
    <property type="component" value="Chromosome"/>
</dbReference>
<evidence type="ECO:0000256" key="1">
    <source>
        <dbReference type="SAM" id="MobiDB-lite"/>
    </source>
</evidence>
<proteinExistence type="predicted"/>
<name>A0A5J6G7Y5_STRKN</name>
<sequence>MSVGKAPRCSITSSSSIGSTPAISIRRPKATSWCASSSSQYRADQAAAMCRTLAPSGLDSRISLASLTPSTASRMPAGWVVSSAREACQSAALSPSAGRFSLRPSKRWSVPQRRCSW</sequence>
<evidence type="ECO:0000313" key="2">
    <source>
        <dbReference type="EMBL" id="QEU90714.1"/>
    </source>
</evidence>
<accession>A0A5J6G7Y5</accession>